<keyword evidence="5 6" id="KW-0949">S-adenosyl-L-methionine</keyword>
<comment type="catalytic activity">
    <reaction evidence="6">
        <text>L-lysyl-[protein] + 3 S-adenosyl-L-methionine = N(6),N(6),N(6)-trimethyl-L-lysyl-[protein] + 3 S-adenosyl-L-homocysteine + 3 H(+)</text>
        <dbReference type="Rhea" id="RHEA:54192"/>
        <dbReference type="Rhea" id="RHEA-COMP:9752"/>
        <dbReference type="Rhea" id="RHEA-COMP:13826"/>
        <dbReference type="ChEBI" id="CHEBI:15378"/>
        <dbReference type="ChEBI" id="CHEBI:29969"/>
        <dbReference type="ChEBI" id="CHEBI:57856"/>
        <dbReference type="ChEBI" id="CHEBI:59789"/>
        <dbReference type="ChEBI" id="CHEBI:61961"/>
    </reaction>
</comment>
<dbReference type="InterPro" id="IPR029063">
    <property type="entry name" value="SAM-dependent_MTases_sf"/>
</dbReference>
<dbReference type="EMBL" id="PDKN01000001">
    <property type="protein sequence ID" value="RXJ60450.1"/>
    <property type="molecule type" value="Genomic_DNA"/>
</dbReference>
<accession>A0A4Q0XSI3</accession>
<dbReference type="GO" id="GO:0005737">
    <property type="term" value="C:cytoplasm"/>
    <property type="evidence" value="ECO:0007669"/>
    <property type="project" value="UniProtKB-SubCell"/>
</dbReference>
<dbReference type="GO" id="GO:0005840">
    <property type="term" value="C:ribosome"/>
    <property type="evidence" value="ECO:0007669"/>
    <property type="project" value="UniProtKB-KW"/>
</dbReference>
<sequence>MQDYYYELKVKPAQQYELFLDLLTSLTNEAIEEDNGVLISRSEEDLSDVEFGLQAFAQKLSIECETSITQQKNEDWINKYKNSIQPVEVGQFYVYPTWEEPKENKINIIINPALSFGSGHHETTSSCLQAIGENVQSQQSLLDVGCGSGILSIAAQKLGAVVDICDTDEDAVDSAKENFELNSAVFNEAWTGSVTHAKQTYDVVVANIVADVLVLIASDLKKSVKEDGILILSGILEQHEHKVQKKFSDLKEIDRIAKNEWVTLIYKKA</sequence>
<name>A0A4Q0XSI3_9BACT</name>
<dbReference type="InterPro" id="IPR004498">
    <property type="entry name" value="Ribosomal_PrmA_MeTrfase"/>
</dbReference>
<dbReference type="PANTHER" id="PTHR43648:SF1">
    <property type="entry name" value="ELECTRON TRANSFER FLAVOPROTEIN BETA SUBUNIT LYSINE METHYLTRANSFERASE"/>
    <property type="match status" value="1"/>
</dbReference>
<evidence type="ECO:0000256" key="1">
    <source>
        <dbReference type="ARBA" id="ARBA00009741"/>
    </source>
</evidence>
<dbReference type="Gene3D" id="3.40.50.150">
    <property type="entry name" value="Vaccinia Virus protein VP39"/>
    <property type="match status" value="1"/>
</dbReference>
<feature type="binding site" evidence="6">
    <location>
        <position position="207"/>
    </location>
    <ligand>
        <name>S-adenosyl-L-methionine</name>
        <dbReference type="ChEBI" id="CHEBI:59789"/>
    </ligand>
</feature>
<evidence type="ECO:0000256" key="5">
    <source>
        <dbReference type="ARBA" id="ARBA00022691"/>
    </source>
</evidence>
<dbReference type="CDD" id="cd02440">
    <property type="entry name" value="AdoMet_MTases"/>
    <property type="match status" value="1"/>
</dbReference>
<dbReference type="Pfam" id="PF06325">
    <property type="entry name" value="PrmA"/>
    <property type="match status" value="1"/>
</dbReference>
<keyword evidence="3 6" id="KW-0489">Methyltransferase</keyword>
<evidence type="ECO:0000313" key="8">
    <source>
        <dbReference type="Proteomes" id="UP000290657"/>
    </source>
</evidence>
<comment type="similarity">
    <text evidence="1 6">Belongs to the methyltransferase superfamily. PrmA family.</text>
</comment>
<dbReference type="Proteomes" id="UP000290657">
    <property type="component" value="Unassembled WGS sequence"/>
</dbReference>
<dbReference type="AlphaFoldDB" id="A0A4Q0XSI3"/>
<gene>
    <name evidence="6" type="primary">prmA</name>
    <name evidence="7" type="ORF">CRV04_00050</name>
</gene>
<dbReference type="GO" id="GO:0016279">
    <property type="term" value="F:protein-lysine N-methyltransferase activity"/>
    <property type="evidence" value="ECO:0007669"/>
    <property type="project" value="RHEA"/>
</dbReference>
<feature type="binding site" evidence="6">
    <location>
        <position position="166"/>
    </location>
    <ligand>
        <name>S-adenosyl-L-methionine</name>
        <dbReference type="ChEBI" id="CHEBI:59789"/>
    </ligand>
</feature>
<dbReference type="SUPFAM" id="SSF53335">
    <property type="entry name" value="S-adenosyl-L-methionine-dependent methyltransferases"/>
    <property type="match status" value="1"/>
</dbReference>
<dbReference type="NCBIfam" id="NF001786">
    <property type="entry name" value="PRK00517.2-4"/>
    <property type="match status" value="1"/>
</dbReference>
<dbReference type="NCBIfam" id="TIGR00406">
    <property type="entry name" value="prmA"/>
    <property type="match status" value="1"/>
</dbReference>
<feature type="binding site" evidence="6">
    <location>
        <position position="145"/>
    </location>
    <ligand>
        <name>S-adenosyl-L-methionine</name>
        <dbReference type="ChEBI" id="CHEBI:59789"/>
    </ligand>
</feature>
<evidence type="ECO:0000256" key="6">
    <source>
        <dbReference type="HAMAP-Rule" id="MF_00735"/>
    </source>
</evidence>
<feature type="binding site" evidence="6">
    <location>
        <position position="124"/>
    </location>
    <ligand>
        <name>S-adenosyl-L-methionine</name>
        <dbReference type="ChEBI" id="CHEBI:59789"/>
    </ligand>
</feature>
<evidence type="ECO:0000256" key="3">
    <source>
        <dbReference type="ARBA" id="ARBA00022603"/>
    </source>
</evidence>
<dbReference type="EC" id="2.1.1.-" evidence="6"/>
<comment type="function">
    <text evidence="6">Methylates ribosomal protein L11.</text>
</comment>
<organism evidence="7 8">
    <name type="scientific">Candidatus Marinarcus aquaticus</name>
    <dbReference type="NCBI Taxonomy" id="2044504"/>
    <lineage>
        <taxon>Bacteria</taxon>
        <taxon>Pseudomonadati</taxon>
        <taxon>Campylobacterota</taxon>
        <taxon>Epsilonproteobacteria</taxon>
        <taxon>Campylobacterales</taxon>
        <taxon>Arcobacteraceae</taxon>
        <taxon>Candidatus Marinarcus</taxon>
    </lineage>
</organism>
<evidence type="ECO:0000256" key="4">
    <source>
        <dbReference type="ARBA" id="ARBA00022679"/>
    </source>
</evidence>
<evidence type="ECO:0000313" key="7">
    <source>
        <dbReference type="EMBL" id="RXJ60450.1"/>
    </source>
</evidence>
<keyword evidence="4 6" id="KW-0808">Transferase</keyword>
<keyword evidence="8" id="KW-1185">Reference proteome</keyword>
<dbReference type="OrthoDB" id="9785995at2"/>
<dbReference type="HAMAP" id="MF_00735">
    <property type="entry name" value="Methyltr_PrmA"/>
    <property type="match status" value="1"/>
</dbReference>
<dbReference type="GO" id="GO:0032259">
    <property type="term" value="P:methylation"/>
    <property type="evidence" value="ECO:0007669"/>
    <property type="project" value="UniProtKB-KW"/>
</dbReference>
<reference evidence="7 8" key="1">
    <citation type="submission" date="2017-10" db="EMBL/GenBank/DDBJ databases">
        <title>Genomics of the genus Arcobacter.</title>
        <authorList>
            <person name="Perez-Cataluna A."/>
            <person name="Figueras M.J."/>
        </authorList>
    </citation>
    <scope>NUCLEOTIDE SEQUENCE [LARGE SCALE GENOMIC DNA]</scope>
    <source>
        <strain evidence="7 8">CECT 8987</strain>
    </source>
</reference>
<proteinExistence type="inferred from homology"/>
<dbReference type="InterPro" id="IPR050078">
    <property type="entry name" value="Ribosomal_L11_MeTrfase_PrmA"/>
</dbReference>
<keyword evidence="7" id="KW-0689">Ribosomal protein</keyword>
<dbReference type="PIRSF" id="PIRSF000401">
    <property type="entry name" value="RPL11_MTase"/>
    <property type="match status" value="1"/>
</dbReference>
<evidence type="ECO:0000256" key="2">
    <source>
        <dbReference type="ARBA" id="ARBA00022490"/>
    </source>
</evidence>
<keyword evidence="2 6" id="KW-0963">Cytoplasm</keyword>
<comment type="caution">
    <text evidence="7">The sequence shown here is derived from an EMBL/GenBank/DDBJ whole genome shotgun (WGS) entry which is preliminary data.</text>
</comment>
<protein>
    <recommendedName>
        <fullName evidence="6">Ribosomal protein L11 methyltransferase</fullName>
        <shortName evidence="6">L11 Mtase</shortName>
        <ecNumber evidence="6">2.1.1.-</ecNumber>
    </recommendedName>
</protein>
<dbReference type="PANTHER" id="PTHR43648">
    <property type="entry name" value="ELECTRON TRANSFER FLAVOPROTEIN BETA SUBUNIT LYSINE METHYLTRANSFERASE"/>
    <property type="match status" value="1"/>
</dbReference>
<dbReference type="RefSeq" id="WP_128994586.1">
    <property type="nucleotide sequence ID" value="NZ_PDKN01000001.1"/>
</dbReference>
<keyword evidence="7" id="KW-0687">Ribonucleoprotein</keyword>
<comment type="subcellular location">
    <subcellularLocation>
        <location evidence="6">Cytoplasm</location>
    </subcellularLocation>
</comment>